<dbReference type="AlphaFoldDB" id="A0A4Y2B8K8"/>
<keyword evidence="3" id="KW-1185">Reference proteome</keyword>
<evidence type="ECO:0000313" key="3">
    <source>
        <dbReference type="Proteomes" id="UP000499080"/>
    </source>
</evidence>
<accession>A0A4Y2B8K8</accession>
<organism evidence="2 3">
    <name type="scientific">Araneus ventricosus</name>
    <name type="common">Orbweaver spider</name>
    <name type="synonym">Epeira ventricosa</name>
    <dbReference type="NCBI Taxonomy" id="182803"/>
    <lineage>
        <taxon>Eukaryota</taxon>
        <taxon>Metazoa</taxon>
        <taxon>Ecdysozoa</taxon>
        <taxon>Arthropoda</taxon>
        <taxon>Chelicerata</taxon>
        <taxon>Arachnida</taxon>
        <taxon>Araneae</taxon>
        <taxon>Araneomorphae</taxon>
        <taxon>Entelegynae</taxon>
        <taxon>Araneoidea</taxon>
        <taxon>Araneidae</taxon>
        <taxon>Araneus</taxon>
    </lineage>
</organism>
<name>A0A4Y2B8K8_ARAVE</name>
<dbReference type="Proteomes" id="UP000499080">
    <property type="component" value="Unassembled WGS sequence"/>
</dbReference>
<reference evidence="2 3" key="1">
    <citation type="journal article" date="2019" name="Sci. Rep.">
        <title>Orb-weaving spider Araneus ventricosus genome elucidates the spidroin gene catalogue.</title>
        <authorList>
            <person name="Kono N."/>
            <person name="Nakamura H."/>
            <person name="Ohtoshi R."/>
            <person name="Moran D.A.P."/>
            <person name="Shinohara A."/>
            <person name="Yoshida Y."/>
            <person name="Fujiwara M."/>
            <person name="Mori M."/>
            <person name="Tomita M."/>
            <person name="Arakawa K."/>
        </authorList>
    </citation>
    <scope>NUCLEOTIDE SEQUENCE [LARGE SCALE GENOMIC DNA]</scope>
</reference>
<sequence length="75" mass="8318">MTRVTPELALPSPNFWTTPAGGRLTPVRFKVHQATNTVDLQWNRVSSLEPSDTEAETLPQGSQKNEVNLREVSVS</sequence>
<comment type="caution">
    <text evidence="2">The sequence shown here is derived from an EMBL/GenBank/DDBJ whole genome shotgun (WGS) entry which is preliminary data.</text>
</comment>
<proteinExistence type="predicted"/>
<gene>
    <name evidence="2" type="ORF">AVEN_118327_1</name>
</gene>
<evidence type="ECO:0000256" key="1">
    <source>
        <dbReference type="SAM" id="MobiDB-lite"/>
    </source>
</evidence>
<dbReference type="EMBL" id="BGPR01000053">
    <property type="protein sequence ID" value="GBL87374.1"/>
    <property type="molecule type" value="Genomic_DNA"/>
</dbReference>
<evidence type="ECO:0000313" key="2">
    <source>
        <dbReference type="EMBL" id="GBL87374.1"/>
    </source>
</evidence>
<protein>
    <submittedName>
        <fullName evidence="2">Uncharacterized protein</fullName>
    </submittedName>
</protein>
<feature type="region of interest" description="Disordered" evidence="1">
    <location>
        <begin position="47"/>
        <end position="75"/>
    </location>
</feature>